<dbReference type="AlphaFoldDB" id="A0A8T2JRW0"/>
<keyword evidence="11" id="KW-0249">Electron transport</keyword>
<comment type="function">
    <text evidence="1">Accessory subunit of the mitochondrial membrane respiratory chain NADH dehydrogenase (Complex I), that is believed not to be involved in catalysis. Complex I functions in the transfer of electrons from NADH to the respiratory chain. The immediate electron acceptor for the enzyme is believed to be ubiquinone.</text>
</comment>
<keyword evidence="7" id="KW-0679">Respiratory chain</keyword>
<evidence type="ECO:0000256" key="8">
    <source>
        <dbReference type="ARBA" id="ARBA00022692"/>
    </source>
</evidence>
<dbReference type="PANTHER" id="PTHR13178">
    <property type="entry name" value="NADH-UBIQUINONE OXIDOREDUCTASE SGDH SUBUNIT"/>
    <property type="match status" value="1"/>
</dbReference>
<comment type="similarity">
    <text evidence="3">Belongs to the complex I NDUFB5 subunit family.</text>
</comment>
<keyword evidence="9" id="KW-0999">Mitochondrion inner membrane</keyword>
<evidence type="ECO:0000256" key="2">
    <source>
        <dbReference type="ARBA" id="ARBA00004434"/>
    </source>
</evidence>
<keyword evidence="13" id="KW-0496">Mitochondrion</keyword>
<dbReference type="InterPro" id="IPR019173">
    <property type="entry name" value="NADH_UbQ_OxRdtase_B5_su"/>
</dbReference>
<evidence type="ECO:0000256" key="9">
    <source>
        <dbReference type="ARBA" id="ARBA00022792"/>
    </source>
</evidence>
<keyword evidence="6" id="KW-0813">Transport</keyword>
<reference evidence="18" key="1">
    <citation type="thesis" date="2020" institute="ProQuest LLC" country="789 East Eisenhower Parkway, Ann Arbor, MI, USA">
        <title>Comparative Genomics and Chromosome Evolution.</title>
        <authorList>
            <person name="Mudd A.B."/>
        </authorList>
    </citation>
    <scope>NUCLEOTIDE SEQUENCE</scope>
    <source>
        <strain evidence="18">Female2</strain>
        <tissue evidence="18">Blood</tissue>
    </source>
</reference>
<dbReference type="Proteomes" id="UP000812440">
    <property type="component" value="Chromosome 5"/>
</dbReference>
<accession>A0A8T2JRW0</accession>
<evidence type="ECO:0000256" key="10">
    <source>
        <dbReference type="ARBA" id="ARBA00022946"/>
    </source>
</evidence>
<evidence type="ECO:0000256" key="11">
    <source>
        <dbReference type="ARBA" id="ARBA00022982"/>
    </source>
</evidence>
<protein>
    <recommendedName>
        <fullName evidence="5">NADH dehydrogenase [ubiquinone] 1 beta subcomplex subunit 5, mitochondrial</fullName>
    </recommendedName>
    <alternativeName>
        <fullName evidence="16">Complex I-SGDH</fullName>
    </alternativeName>
    <alternativeName>
        <fullName evidence="15">NADH-ubiquinone oxidoreductase SGDH subunit</fullName>
    </alternativeName>
</protein>
<evidence type="ECO:0000256" key="4">
    <source>
        <dbReference type="ARBA" id="ARBA00011533"/>
    </source>
</evidence>
<comment type="caution">
    <text evidence="18">The sequence shown here is derived from an EMBL/GenBank/DDBJ whole genome shotgun (WGS) entry which is preliminary data.</text>
</comment>
<dbReference type="GO" id="GO:0005743">
    <property type="term" value="C:mitochondrial inner membrane"/>
    <property type="evidence" value="ECO:0007669"/>
    <property type="project" value="UniProtKB-SubCell"/>
</dbReference>
<evidence type="ECO:0000256" key="17">
    <source>
        <dbReference type="SAM" id="Phobius"/>
    </source>
</evidence>
<feature type="transmembrane region" description="Helical" evidence="17">
    <location>
        <begin position="15"/>
        <end position="42"/>
    </location>
</feature>
<evidence type="ECO:0000256" key="5">
    <source>
        <dbReference type="ARBA" id="ARBA00015175"/>
    </source>
</evidence>
<organism evidence="18 19">
    <name type="scientific">Hymenochirus boettgeri</name>
    <name type="common">Congo dwarf clawed frog</name>
    <dbReference type="NCBI Taxonomy" id="247094"/>
    <lineage>
        <taxon>Eukaryota</taxon>
        <taxon>Metazoa</taxon>
        <taxon>Chordata</taxon>
        <taxon>Craniata</taxon>
        <taxon>Vertebrata</taxon>
        <taxon>Euteleostomi</taxon>
        <taxon>Amphibia</taxon>
        <taxon>Batrachia</taxon>
        <taxon>Anura</taxon>
        <taxon>Pipoidea</taxon>
        <taxon>Pipidae</taxon>
        <taxon>Pipinae</taxon>
        <taxon>Hymenochirus</taxon>
    </lineage>
</organism>
<dbReference type="OrthoDB" id="9995605at2759"/>
<evidence type="ECO:0000313" key="18">
    <source>
        <dbReference type="EMBL" id="KAG8445156.1"/>
    </source>
</evidence>
<evidence type="ECO:0000256" key="12">
    <source>
        <dbReference type="ARBA" id="ARBA00022989"/>
    </source>
</evidence>
<evidence type="ECO:0000256" key="16">
    <source>
        <dbReference type="ARBA" id="ARBA00032550"/>
    </source>
</evidence>
<evidence type="ECO:0000256" key="6">
    <source>
        <dbReference type="ARBA" id="ARBA00022448"/>
    </source>
</evidence>
<keyword evidence="19" id="KW-1185">Reference proteome</keyword>
<keyword evidence="12 17" id="KW-1133">Transmembrane helix</keyword>
<evidence type="ECO:0000256" key="15">
    <source>
        <dbReference type="ARBA" id="ARBA00032395"/>
    </source>
</evidence>
<dbReference type="Pfam" id="PF09781">
    <property type="entry name" value="NDUF_B5"/>
    <property type="match status" value="1"/>
</dbReference>
<evidence type="ECO:0000256" key="1">
    <source>
        <dbReference type="ARBA" id="ARBA00003195"/>
    </source>
</evidence>
<evidence type="ECO:0000313" key="19">
    <source>
        <dbReference type="Proteomes" id="UP000812440"/>
    </source>
</evidence>
<evidence type="ECO:0000256" key="13">
    <source>
        <dbReference type="ARBA" id="ARBA00023128"/>
    </source>
</evidence>
<keyword evidence="14 17" id="KW-0472">Membrane</keyword>
<gene>
    <name evidence="18" type="ORF">GDO86_010068</name>
</gene>
<evidence type="ECO:0000256" key="14">
    <source>
        <dbReference type="ARBA" id="ARBA00023136"/>
    </source>
</evidence>
<evidence type="ECO:0000256" key="7">
    <source>
        <dbReference type="ARBA" id="ARBA00022660"/>
    </source>
</evidence>
<name>A0A8T2JRW0_9PIPI</name>
<dbReference type="PANTHER" id="PTHR13178:SF0">
    <property type="entry name" value="NADH DEHYDROGENASE [UBIQUINONE] 1 BETA SUBCOMPLEX SUBUNIT 5, MITOCHONDRIAL"/>
    <property type="match status" value="1"/>
</dbReference>
<proteinExistence type="inferred from homology"/>
<keyword evidence="10" id="KW-0809">Transit peptide</keyword>
<sequence>MFVVQPSQFYDKVSAFYILLTAIPAAAFIFCHIFSVLCRNLFDSPEKEYEKMLAIIHMEAEKADFRLKQLEARRLMRERGDGPWYHYEH</sequence>
<evidence type="ECO:0000256" key="3">
    <source>
        <dbReference type="ARBA" id="ARBA00007152"/>
    </source>
</evidence>
<dbReference type="EMBL" id="JAACNH010000004">
    <property type="protein sequence ID" value="KAG8445156.1"/>
    <property type="molecule type" value="Genomic_DNA"/>
</dbReference>
<comment type="subunit">
    <text evidence="4">Complex I is composed of 45 different subunits.</text>
</comment>
<comment type="subcellular location">
    <subcellularLocation>
        <location evidence="2">Mitochondrion inner membrane</location>
        <topology evidence="2">Single-pass membrane protein</topology>
    </subcellularLocation>
</comment>
<keyword evidence="8 17" id="KW-0812">Transmembrane</keyword>